<evidence type="ECO:0000259" key="1">
    <source>
        <dbReference type="PROSITE" id="PS50994"/>
    </source>
</evidence>
<dbReference type="SUPFAM" id="SSF53098">
    <property type="entry name" value="Ribonuclease H-like"/>
    <property type="match status" value="1"/>
</dbReference>
<dbReference type="AlphaFoldDB" id="A0AA88YU12"/>
<dbReference type="InterPro" id="IPR036397">
    <property type="entry name" value="RNaseH_sf"/>
</dbReference>
<dbReference type="PANTHER" id="PTHR47331:SF6">
    <property type="entry name" value="DOUBLECORTIN DOMAIN-CONTAINING PROTEIN"/>
    <property type="match status" value="1"/>
</dbReference>
<protein>
    <recommendedName>
        <fullName evidence="1">Integrase catalytic domain-containing protein</fullName>
    </recommendedName>
</protein>
<dbReference type="Gene3D" id="3.30.420.10">
    <property type="entry name" value="Ribonuclease H-like superfamily/Ribonuclease H"/>
    <property type="match status" value="1"/>
</dbReference>
<keyword evidence="3" id="KW-1185">Reference proteome</keyword>
<feature type="domain" description="Integrase catalytic" evidence="1">
    <location>
        <begin position="193"/>
        <end position="386"/>
    </location>
</feature>
<organism evidence="2 3">
    <name type="scientific">Pinctada imbricata</name>
    <name type="common">Atlantic pearl-oyster</name>
    <name type="synonym">Pinctada martensii</name>
    <dbReference type="NCBI Taxonomy" id="66713"/>
    <lineage>
        <taxon>Eukaryota</taxon>
        <taxon>Metazoa</taxon>
        <taxon>Spiralia</taxon>
        <taxon>Lophotrochozoa</taxon>
        <taxon>Mollusca</taxon>
        <taxon>Bivalvia</taxon>
        <taxon>Autobranchia</taxon>
        <taxon>Pteriomorphia</taxon>
        <taxon>Pterioida</taxon>
        <taxon>Pterioidea</taxon>
        <taxon>Pteriidae</taxon>
        <taxon>Pinctada</taxon>
    </lineage>
</organism>
<dbReference type="Pfam" id="PF18701">
    <property type="entry name" value="DUF5641"/>
    <property type="match status" value="1"/>
</dbReference>
<dbReference type="Proteomes" id="UP001186944">
    <property type="component" value="Unassembled WGS sequence"/>
</dbReference>
<dbReference type="EMBL" id="VSWD01000002">
    <property type="protein sequence ID" value="KAK3107563.1"/>
    <property type="molecule type" value="Genomic_DNA"/>
</dbReference>
<name>A0AA88YU12_PINIB</name>
<evidence type="ECO:0000313" key="2">
    <source>
        <dbReference type="EMBL" id="KAK3107563.1"/>
    </source>
</evidence>
<dbReference type="InterPro" id="IPR001584">
    <property type="entry name" value="Integrase_cat-core"/>
</dbReference>
<comment type="caution">
    <text evidence="2">The sequence shown here is derived from an EMBL/GenBank/DDBJ whole genome shotgun (WGS) entry which is preliminary data.</text>
</comment>
<sequence>MMLLNLKTFNIATDQNPADQATRKFKACNLPNSLWIREPEFLYENEKASFHDGQTFSLVDTDADKEVKQEVTSAKSVVQPKARLGCERFERFSSWHSLVRALVTLKKYIRKRKSHTEDKESCEHDNILHNVTTLIIKEVQLSAFSSEISTIRDGGCSPKASPLLQLNPILDKDDVLRVGGRLSRMQSTLGGQLSAHPIIIPKGHIATLIVRHFHSKVHHQGRQLTEGAVRTGVSRAVHVELIEELSSASFINALRRFIALRGPVQHFRSDRGTNFIGAVRELEIDATFIESGPVSNFLSENAITWTFNPPQASHFGGVWERMIGTCRRILDAILLENKAITLTHEVLSTFMAEVCAIVNSRPLLPITSDSEVPTALTPSAILTNKQSTPSFVIPTFGSKDALKSQWKLVQYLANIFWTRWRVEYLNSLQTRAKWTSDGDNFKQGDVVLVKDKDVHCNLRPLGVIDEVFASDDSTVRKVKVSIVYDGTLSSYVRPICQLVKLLELD</sequence>
<dbReference type="InterPro" id="IPR040676">
    <property type="entry name" value="DUF5641"/>
</dbReference>
<reference evidence="2" key="1">
    <citation type="submission" date="2019-08" db="EMBL/GenBank/DDBJ databases">
        <title>The improved chromosome-level genome for the pearl oyster Pinctada fucata martensii using PacBio sequencing and Hi-C.</title>
        <authorList>
            <person name="Zheng Z."/>
        </authorList>
    </citation>
    <scope>NUCLEOTIDE SEQUENCE</scope>
    <source>
        <strain evidence="2">ZZ-2019</strain>
        <tissue evidence="2">Adductor muscle</tissue>
    </source>
</reference>
<proteinExistence type="predicted"/>
<gene>
    <name evidence="2" type="ORF">FSP39_017358</name>
</gene>
<dbReference type="GO" id="GO:0015074">
    <property type="term" value="P:DNA integration"/>
    <property type="evidence" value="ECO:0007669"/>
    <property type="project" value="InterPro"/>
</dbReference>
<evidence type="ECO:0000313" key="3">
    <source>
        <dbReference type="Proteomes" id="UP001186944"/>
    </source>
</evidence>
<accession>A0AA88YU12</accession>
<dbReference type="PROSITE" id="PS50994">
    <property type="entry name" value="INTEGRASE"/>
    <property type="match status" value="1"/>
</dbReference>
<dbReference type="GO" id="GO:0003676">
    <property type="term" value="F:nucleic acid binding"/>
    <property type="evidence" value="ECO:0007669"/>
    <property type="project" value="InterPro"/>
</dbReference>
<dbReference type="PANTHER" id="PTHR47331">
    <property type="entry name" value="PHD-TYPE DOMAIN-CONTAINING PROTEIN"/>
    <property type="match status" value="1"/>
</dbReference>
<dbReference type="InterPro" id="IPR012337">
    <property type="entry name" value="RNaseH-like_sf"/>
</dbReference>